<dbReference type="Pfam" id="PF00651">
    <property type="entry name" value="BTB"/>
    <property type="match status" value="1"/>
</dbReference>
<dbReference type="CDD" id="cd18305">
    <property type="entry name" value="BTB_POZ_GCL"/>
    <property type="match status" value="1"/>
</dbReference>
<feature type="domain" description="BTB" evidence="3">
    <location>
        <begin position="61"/>
        <end position="131"/>
    </location>
</feature>
<evidence type="ECO:0000313" key="5">
    <source>
        <dbReference type="Proteomes" id="UP001331761"/>
    </source>
</evidence>
<dbReference type="PROSITE" id="PS50097">
    <property type="entry name" value="BTB"/>
    <property type="match status" value="1"/>
</dbReference>
<dbReference type="SUPFAM" id="SSF54695">
    <property type="entry name" value="POZ domain"/>
    <property type="match status" value="1"/>
</dbReference>
<evidence type="ECO:0000259" key="3">
    <source>
        <dbReference type="PROSITE" id="PS50097"/>
    </source>
</evidence>
<reference evidence="4 5" key="1">
    <citation type="submission" date="2019-10" db="EMBL/GenBank/DDBJ databases">
        <title>Assembly and Annotation for the nematode Trichostrongylus colubriformis.</title>
        <authorList>
            <person name="Martin J."/>
        </authorList>
    </citation>
    <scope>NUCLEOTIDE SEQUENCE [LARGE SCALE GENOMIC DNA]</scope>
    <source>
        <strain evidence="4">G859</strain>
        <tissue evidence="4">Whole worm</tissue>
    </source>
</reference>
<comment type="caution">
    <text evidence="4">The sequence shown here is derived from an EMBL/GenBank/DDBJ whole genome shotgun (WGS) entry which is preliminary data.</text>
</comment>
<dbReference type="SMART" id="SM00225">
    <property type="entry name" value="BTB"/>
    <property type="match status" value="1"/>
</dbReference>
<feature type="region of interest" description="Disordered" evidence="2">
    <location>
        <begin position="1"/>
        <end position="39"/>
    </location>
</feature>
<dbReference type="Gene3D" id="3.30.710.10">
    <property type="entry name" value="Potassium Channel Kv1.1, Chain A"/>
    <property type="match status" value="1"/>
</dbReference>
<dbReference type="Gene3D" id="1.25.40.420">
    <property type="match status" value="1"/>
</dbReference>
<dbReference type="GO" id="GO:0007281">
    <property type="term" value="P:germ cell development"/>
    <property type="evidence" value="ECO:0007669"/>
    <property type="project" value="InterPro"/>
</dbReference>
<gene>
    <name evidence="4" type="ORF">GCK32_002493</name>
</gene>
<name>A0AAN8FL18_TRICO</name>
<keyword evidence="1" id="KW-0217">Developmental protein</keyword>
<dbReference type="Proteomes" id="UP001331761">
    <property type="component" value="Unassembled WGS sequence"/>
</dbReference>
<protein>
    <recommendedName>
        <fullName evidence="3">BTB domain-containing protein</fullName>
    </recommendedName>
</protein>
<evidence type="ECO:0000256" key="2">
    <source>
        <dbReference type="SAM" id="MobiDB-lite"/>
    </source>
</evidence>
<proteinExistence type="predicted"/>
<dbReference type="InterPro" id="IPR000210">
    <property type="entry name" value="BTB/POZ_dom"/>
</dbReference>
<dbReference type="AlphaFoldDB" id="A0AAN8FL18"/>
<dbReference type="SMART" id="SM00875">
    <property type="entry name" value="BACK"/>
    <property type="match status" value="1"/>
</dbReference>
<dbReference type="EMBL" id="WIXE01023872">
    <property type="protein sequence ID" value="KAK5966113.1"/>
    <property type="molecule type" value="Genomic_DNA"/>
</dbReference>
<dbReference type="InterPro" id="IPR011705">
    <property type="entry name" value="BACK"/>
</dbReference>
<organism evidence="4 5">
    <name type="scientific">Trichostrongylus colubriformis</name>
    <name type="common">Black scour worm</name>
    <dbReference type="NCBI Taxonomy" id="6319"/>
    <lineage>
        <taxon>Eukaryota</taxon>
        <taxon>Metazoa</taxon>
        <taxon>Ecdysozoa</taxon>
        <taxon>Nematoda</taxon>
        <taxon>Chromadorea</taxon>
        <taxon>Rhabditida</taxon>
        <taxon>Rhabditina</taxon>
        <taxon>Rhabditomorpha</taxon>
        <taxon>Strongyloidea</taxon>
        <taxon>Trichostrongylidae</taxon>
        <taxon>Trichostrongylus</taxon>
    </lineage>
</organism>
<dbReference type="InterPro" id="IPR043380">
    <property type="entry name" value="Gcl-like"/>
</dbReference>
<evidence type="ECO:0000256" key="1">
    <source>
        <dbReference type="ARBA" id="ARBA00022473"/>
    </source>
</evidence>
<dbReference type="Pfam" id="PF07707">
    <property type="entry name" value="BACK"/>
    <property type="match status" value="1"/>
</dbReference>
<keyword evidence="5" id="KW-1185">Reference proteome</keyword>
<evidence type="ECO:0000313" key="4">
    <source>
        <dbReference type="EMBL" id="KAK5966113.1"/>
    </source>
</evidence>
<dbReference type="PANTHER" id="PTHR23231:SF17">
    <property type="entry name" value="BTB DOMAIN-CONTAINING PROTEIN"/>
    <property type="match status" value="1"/>
</dbReference>
<dbReference type="InterPro" id="IPR011333">
    <property type="entry name" value="SKP1/BTB/POZ_sf"/>
</dbReference>
<accession>A0AAN8FL18</accession>
<sequence>MGNSLDRFVGYEDISSESDTNVSESRKRRKKGGSEGSPTKIAKLDTAKYVYERLFLQGEGSDVTVHAVGHVWHLHKLYLKQCKYFEVLMQGNWKDSKEDVIHLNFPDENVTREGLHAVLGSLYHNQIELDLDKVEGVLSSASVLQLESVLERCGDAMAENILPSNVLRYLNLAEMYGLPQVLNKAYHLLKWNFWRFMKSKEHLKDLREDTFIRLISSSELLIMEGEMDIYTAIKMWIFLQEKPHASALPDNEFIRLMNETIASYPNGQLFVRHAALFAALRLHHITTTLASLSVVEKDQLIPREVLRAVMVDQWKTALTNEENPTAVNELSMDDFHVNSLRLGRLIDSTPKCWRWTGFNNGVDIVMNMSHGVLTMKRNCLSQATPYSINLKSERVVHYRVIISDGTGVCLFDSTKQCIPLRLDQSVVVARLGDDITLPVSVHLLYLAAQPAPPSFLYVNQYIKDVVKRERDQEEDEDDEVYHVAPE</sequence>
<dbReference type="PANTHER" id="PTHR23231">
    <property type="entry name" value="GERM CELL-LESS PROTEIN"/>
    <property type="match status" value="1"/>
</dbReference>